<dbReference type="Pfam" id="PF00195">
    <property type="entry name" value="Chal_sti_synt_N"/>
    <property type="match status" value="1"/>
</dbReference>
<evidence type="ECO:0000256" key="2">
    <source>
        <dbReference type="ARBA" id="ARBA00022679"/>
    </source>
</evidence>
<dbReference type="EMBL" id="JAUQSX010000001">
    <property type="protein sequence ID" value="MDO7844836.1"/>
    <property type="molecule type" value="Genomic_DNA"/>
</dbReference>
<reference evidence="5" key="1">
    <citation type="submission" date="2023-07" db="EMBL/GenBank/DDBJ databases">
        <authorList>
            <person name="Kim M.K."/>
        </authorList>
    </citation>
    <scope>NUCLEOTIDE SEQUENCE</scope>
    <source>
        <strain evidence="5">M29</strain>
    </source>
</reference>
<dbReference type="PANTHER" id="PTHR11877">
    <property type="entry name" value="HYDROXYMETHYLGLUTARYL-COA SYNTHASE"/>
    <property type="match status" value="1"/>
</dbReference>
<feature type="domain" description="Chalcone/stilbene synthase C-terminal" evidence="4">
    <location>
        <begin position="236"/>
        <end position="367"/>
    </location>
</feature>
<dbReference type="SUPFAM" id="SSF53901">
    <property type="entry name" value="Thiolase-like"/>
    <property type="match status" value="2"/>
</dbReference>
<feature type="domain" description="Chalcone/stilbene synthase N-terminal" evidence="3">
    <location>
        <begin position="5"/>
        <end position="217"/>
    </location>
</feature>
<comment type="caution">
    <text evidence="5">The sequence shown here is derived from an EMBL/GenBank/DDBJ whole genome shotgun (WGS) entry which is preliminary data.</text>
</comment>
<evidence type="ECO:0000313" key="6">
    <source>
        <dbReference type="Proteomes" id="UP001167796"/>
    </source>
</evidence>
<sequence length="407" mass="44297">MPSYLGAIGTANPVHRIAQPQIAEFMAGALGFGEADTRKLRALYRVSGIEHRYSVLPDYGRTNGDYTFFPNTPDLEPFPTVGQRMAVYRREALPLAVEAVRNSLKQVPDVVVGSITHLVTVSCTGMYAPGLDIELVQALGLRNDVRRTCVNFMGCYAAVNAVKLADAFCQADANARVLIVSVELCTLHFQKSREEDHLVSNALFGDGAAACLVQAVPLPNEAPSLALQGFHCGLEPDGHDDMAWHINDFGFEMTLSSYVPKLIQRGIRKLTDGLLESLPVQLGDVRHFAIHPGGRKILETIETELGLTRDDNRHAYRVLRDYGNMSSATVLFVLRDVLAAATPADHGAPVLSFAFGPGLTMEAMLLEVSFNNYHSTFNKQESKAEANTALAETPSDVAAQSELLNVN</sequence>
<comment type="similarity">
    <text evidence="1">Belongs to the thiolase-like superfamily. Chalcone/stilbene synthases family.</text>
</comment>
<gene>
    <name evidence="5" type="ORF">Q5H92_00585</name>
</gene>
<keyword evidence="6" id="KW-1185">Reference proteome</keyword>
<dbReference type="InterPro" id="IPR016039">
    <property type="entry name" value="Thiolase-like"/>
</dbReference>
<evidence type="ECO:0000313" key="5">
    <source>
        <dbReference type="EMBL" id="MDO7844836.1"/>
    </source>
</evidence>
<dbReference type="InterPro" id="IPR012328">
    <property type="entry name" value="Chalcone/stilbene_synt_C"/>
</dbReference>
<dbReference type="Proteomes" id="UP001167796">
    <property type="component" value="Unassembled WGS sequence"/>
</dbReference>
<organism evidence="5 6">
    <name type="scientific">Hymenobacter mellowenesis</name>
    <dbReference type="NCBI Taxonomy" id="3063995"/>
    <lineage>
        <taxon>Bacteria</taxon>
        <taxon>Pseudomonadati</taxon>
        <taxon>Bacteroidota</taxon>
        <taxon>Cytophagia</taxon>
        <taxon>Cytophagales</taxon>
        <taxon>Hymenobacteraceae</taxon>
        <taxon>Hymenobacter</taxon>
    </lineage>
</organism>
<proteinExistence type="inferred from homology"/>
<dbReference type="CDD" id="cd00831">
    <property type="entry name" value="CHS_like"/>
    <property type="match status" value="1"/>
</dbReference>
<evidence type="ECO:0000259" key="3">
    <source>
        <dbReference type="Pfam" id="PF00195"/>
    </source>
</evidence>
<dbReference type="PANTHER" id="PTHR11877:SF46">
    <property type="entry name" value="TYPE III POLYKETIDE SYNTHASE A"/>
    <property type="match status" value="1"/>
</dbReference>
<accession>A0ABT9A776</accession>
<protein>
    <submittedName>
        <fullName evidence="5">Type III polyketide synthase</fullName>
    </submittedName>
</protein>
<evidence type="ECO:0000259" key="4">
    <source>
        <dbReference type="Pfam" id="PF02797"/>
    </source>
</evidence>
<dbReference type="Gene3D" id="3.40.47.10">
    <property type="match status" value="2"/>
</dbReference>
<dbReference type="RefSeq" id="WP_305009508.1">
    <property type="nucleotide sequence ID" value="NZ_JAUQSX010000001.1"/>
</dbReference>
<dbReference type="InterPro" id="IPR011141">
    <property type="entry name" value="Polyketide_synthase_type-III"/>
</dbReference>
<keyword evidence="2" id="KW-0808">Transferase</keyword>
<dbReference type="Pfam" id="PF02797">
    <property type="entry name" value="Chal_sti_synt_C"/>
    <property type="match status" value="1"/>
</dbReference>
<evidence type="ECO:0000256" key="1">
    <source>
        <dbReference type="ARBA" id="ARBA00005531"/>
    </source>
</evidence>
<dbReference type="PIRSF" id="PIRSF000451">
    <property type="entry name" value="PKS_III"/>
    <property type="match status" value="1"/>
</dbReference>
<dbReference type="InterPro" id="IPR001099">
    <property type="entry name" value="Chalcone/stilbene_synt_N"/>
</dbReference>
<name>A0ABT9A776_9BACT</name>